<sequence length="50" mass="5383">MKNFLTDLIGIAGTAMLCYGVYLQFGLPIALMVGGGLLLLYALFSARSKR</sequence>
<comment type="caution">
    <text evidence="2">The sequence shown here is derived from an EMBL/GenBank/DDBJ whole genome shotgun (WGS) entry which is preliminary data.</text>
</comment>
<keyword evidence="1" id="KW-0472">Membrane</keyword>
<keyword evidence="3" id="KW-1185">Reference proteome</keyword>
<name>A0ABX9XWC9_9PAST</name>
<organism evidence="2 3">
    <name type="scientific">Frederiksenia canicola</name>
    <dbReference type="NCBI Taxonomy" id="123824"/>
    <lineage>
        <taxon>Bacteria</taxon>
        <taxon>Pseudomonadati</taxon>
        <taxon>Pseudomonadota</taxon>
        <taxon>Gammaproteobacteria</taxon>
        <taxon>Pasteurellales</taxon>
        <taxon>Pasteurellaceae</taxon>
        <taxon>Frederiksenia</taxon>
    </lineage>
</organism>
<gene>
    <name evidence="2" type="ORF">EDC49_0702</name>
</gene>
<protein>
    <submittedName>
        <fullName evidence="2">Uncharacterized protein</fullName>
    </submittedName>
</protein>
<reference evidence="2 3" key="1">
    <citation type="submission" date="2018-11" db="EMBL/GenBank/DDBJ databases">
        <title>Genomic Encyclopedia of Type Strains, Phase IV (KMG-IV): sequencing the most valuable type-strain genomes for metagenomic binning, comparative biology and taxonomic classification.</title>
        <authorList>
            <person name="Goeker M."/>
        </authorList>
    </citation>
    <scope>NUCLEOTIDE SEQUENCE [LARGE SCALE GENOMIC DNA]</scope>
    <source>
        <strain evidence="2 3">DSM 25797</strain>
    </source>
</reference>
<evidence type="ECO:0000313" key="3">
    <source>
        <dbReference type="Proteomes" id="UP000276901"/>
    </source>
</evidence>
<dbReference type="RefSeq" id="WP_165894267.1">
    <property type="nucleotide sequence ID" value="NZ_CP015029.1"/>
</dbReference>
<evidence type="ECO:0000313" key="2">
    <source>
        <dbReference type="EMBL" id="RPE96312.1"/>
    </source>
</evidence>
<dbReference type="EMBL" id="RKQT01000001">
    <property type="protein sequence ID" value="RPE96312.1"/>
    <property type="molecule type" value="Genomic_DNA"/>
</dbReference>
<proteinExistence type="predicted"/>
<dbReference type="Proteomes" id="UP000276901">
    <property type="component" value="Unassembled WGS sequence"/>
</dbReference>
<feature type="transmembrane region" description="Helical" evidence="1">
    <location>
        <begin position="20"/>
        <end position="44"/>
    </location>
</feature>
<accession>A0ABX9XWC9</accession>
<keyword evidence="1" id="KW-0812">Transmembrane</keyword>
<keyword evidence="1" id="KW-1133">Transmembrane helix</keyword>
<evidence type="ECO:0000256" key="1">
    <source>
        <dbReference type="SAM" id="Phobius"/>
    </source>
</evidence>